<evidence type="ECO:0000313" key="5">
    <source>
        <dbReference type="EMBL" id="MDG3016592.1"/>
    </source>
</evidence>
<dbReference type="RefSeq" id="WP_332520578.1">
    <property type="nucleotide sequence ID" value="NZ_JANRHA010000015.1"/>
</dbReference>
<dbReference type="InterPro" id="IPR050109">
    <property type="entry name" value="HTH-type_TetR-like_transc_reg"/>
</dbReference>
<gene>
    <name evidence="5" type="ORF">NVS88_18710</name>
</gene>
<dbReference type="GO" id="GO:0003700">
    <property type="term" value="F:DNA-binding transcription factor activity"/>
    <property type="evidence" value="ECO:0007669"/>
    <property type="project" value="TreeGrafter"/>
</dbReference>
<dbReference type="PANTHER" id="PTHR30055:SF158">
    <property type="entry name" value="POSSIBLE TRANSCRIPTIONAL REGULATORY PROTEIN (PROBABLY TETR-FAMILY)"/>
    <property type="match status" value="1"/>
</dbReference>
<dbReference type="InterPro" id="IPR036271">
    <property type="entry name" value="Tet_transcr_reg_TetR-rel_C_sf"/>
</dbReference>
<dbReference type="InterPro" id="IPR023772">
    <property type="entry name" value="DNA-bd_HTH_TetR-type_CS"/>
</dbReference>
<keyword evidence="1 2" id="KW-0238">DNA-binding</keyword>
<evidence type="ECO:0000259" key="4">
    <source>
        <dbReference type="PROSITE" id="PS50977"/>
    </source>
</evidence>
<protein>
    <submittedName>
        <fullName evidence="5">TetR/AcrR family transcriptional regulator</fullName>
    </submittedName>
</protein>
<dbReference type="InterPro" id="IPR001647">
    <property type="entry name" value="HTH_TetR"/>
</dbReference>
<keyword evidence="6" id="KW-1185">Reference proteome</keyword>
<dbReference type="PROSITE" id="PS01081">
    <property type="entry name" value="HTH_TETR_1"/>
    <property type="match status" value="1"/>
</dbReference>
<dbReference type="PRINTS" id="PR00455">
    <property type="entry name" value="HTHTETR"/>
</dbReference>
<feature type="region of interest" description="Disordered" evidence="3">
    <location>
        <begin position="1"/>
        <end position="22"/>
    </location>
</feature>
<accession>A0A9X4M4E5</accession>
<evidence type="ECO:0000256" key="2">
    <source>
        <dbReference type="PROSITE-ProRule" id="PRU00335"/>
    </source>
</evidence>
<dbReference type="PROSITE" id="PS50977">
    <property type="entry name" value="HTH_TETR_2"/>
    <property type="match status" value="1"/>
</dbReference>
<dbReference type="GO" id="GO:0000976">
    <property type="term" value="F:transcription cis-regulatory region binding"/>
    <property type="evidence" value="ECO:0007669"/>
    <property type="project" value="TreeGrafter"/>
</dbReference>
<dbReference type="Pfam" id="PF00440">
    <property type="entry name" value="TetR_N"/>
    <property type="match status" value="1"/>
</dbReference>
<dbReference type="AlphaFoldDB" id="A0A9X4M4E5"/>
<evidence type="ECO:0000313" key="6">
    <source>
        <dbReference type="Proteomes" id="UP001152755"/>
    </source>
</evidence>
<dbReference type="Proteomes" id="UP001152755">
    <property type="component" value="Unassembled WGS sequence"/>
</dbReference>
<dbReference type="EMBL" id="JANRHA010000015">
    <property type="protein sequence ID" value="MDG3016592.1"/>
    <property type="molecule type" value="Genomic_DNA"/>
</dbReference>
<sequence length="221" mass="23648">MTDATLTPPLAGSGRRSTRARPTDDQLLDAACAVFAERGFRAATMEQVAAKANSTKPTLYAHFRAKDALYEACLVREASTAQRWLFRRYAEAAQLGLEEQIRADVRAFFDYAAAHPYGFRLLFGAEQDPGADRTRQDLWESVTAQLSRLIGSYVAGQGRPAAEWAARIMAEMTSAAVVSGTRSALSTDAGNRAAAAELVAAFITAGLGRVDPSRMAAAGSP</sequence>
<reference evidence="5" key="1">
    <citation type="submission" date="2022-08" db="EMBL/GenBank/DDBJ databases">
        <title>Genome analysis of Corynebacteriales strain.</title>
        <authorList>
            <person name="Lee S.D."/>
        </authorList>
    </citation>
    <scope>NUCLEOTIDE SEQUENCE</scope>
    <source>
        <strain evidence="5">D3-21</strain>
    </source>
</reference>
<comment type="caution">
    <text evidence="5">The sequence shown here is derived from an EMBL/GenBank/DDBJ whole genome shotgun (WGS) entry which is preliminary data.</text>
</comment>
<dbReference type="Gene3D" id="1.10.357.10">
    <property type="entry name" value="Tetracycline Repressor, domain 2"/>
    <property type="match status" value="1"/>
</dbReference>
<name>A0A9X4M4E5_9ACTN</name>
<organism evidence="5 6">
    <name type="scientific">Speluncibacter jeojiensis</name>
    <dbReference type="NCBI Taxonomy" id="2710754"/>
    <lineage>
        <taxon>Bacteria</taxon>
        <taxon>Bacillati</taxon>
        <taxon>Actinomycetota</taxon>
        <taxon>Actinomycetes</taxon>
        <taxon>Mycobacteriales</taxon>
        <taxon>Speluncibacteraceae</taxon>
        <taxon>Speluncibacter</taxon>
    </lineage>
</organism>
<evidence type="ECO:0000256" key="3">
    <source>
        <dbReference type="SAM" id="MobiDB-lite"/>
    </source>
</evidence>
<feature type="DNA-binding region" description="H-T-H motif" evidence="2">
    <location>
        <begin position="44"/>
        <end position="63"/>
    </location>
</feature>
<dbReference type="InterPro" id="IPR009057">
    <property type="entry name" value="Homeodomain-like_sf"/>
</dbReference>
<proteinExistence type="predicted"/>
<dbReference type="PANTHER" id="PTHR30055">
    <property type="entry name" value="HTH-TYPE TRANSCRIPTIONAL REGULATOR RUTR"/>
    <property type="match status" value="1"/>
</dbReference>
<feature type="domain" description="HTH tetR-type" evidence="4">
    <location>
        <begin position="21"/>
        <end position="81"/>
    </location>
</feature>
<dbReference type="SUPFAM" id="SSF48498">
    <property type="entry name" value="Tetracyclin repressor-like, C-terminal domain"/>
    <property type="match status" value="1"/>
</dbReference>
<dbReference type="SUPFAM" id="SSF46689">
    <property type="entry name" value="Homeodomain-like"/>
    <property type="match status" value="1"/>
</dbReference>
<evidence type="ECO:0000256" key="1">
    <source>
        <dbReference type="ARBA" id="ARBA00023125"/>
    </source>
</evidence>